<evidence type="ECO:0000313" key="2">
    <source>
        <dbReference type="EMBL" id="QFQ12584.1"/>
    </source>
</evidence>
<dbReference type="RefSeq" id="WP_111899374.1">
    <property type="nucleotide sequence ID" value="NZ_CP033459.1"/>
</dbReference>
<dbReference type="Pfam" id="PF06941">
    <property type="entry name" value="NT5C"/>
    <property type="match status" value="1"/>
</dbReference>
<dbReference type="EMBL" id="CP033459">
    <property type="protein sequence ID" value="QFQ12584.1"/>
    <property type="molecule type" value="Genomic_DNA"/>
</dbReference>
<dbReference type="GO" id="GO:0009264">
    <property type="term" value="P:deoxyribonucleotide catabolic process"/>
    <property type="evidence" value="ECO:0007669"/>
    <property type="project" value="InterPro"/>
</dbReference>
<dbReference type="PANTHER" id="PTHR35602:SF3">
    <property type="entry name" value="ESTERASE YQIA"/>
    <property type="match status" value="1"/>
</dbReference>
<dbReference type="InterPro" id="IPR029058">
    <property type="entry name" value="AB_hydrolase_fold"/>
</dbReference>
<sequence length="318" mass="36187">MNKVLYVHGFASSGASGTVKWLRDHLQGTTVVAPDIPTEPLKAIELLRRVAADEQPDLVIGTSMGGMLAEQLHGFDRILVNPAFEIAETLRTNIGLGMHTFFNARQDGQKEFLVTKKTLEAFREVTSHCFEKTDEEEQERVYGLFGTDDDLVHTYPLFCRHYRHAIRFKGGHRLDDHVRTHALMPVVRWIDDRQQGRQRPILYIALDGALRKADGKPLGSSVNAFEQLAAIYDVRVVASCPWISPEKMQADRLWVEDYLGVPAYDRLVFCNHAHLLYGDYYITPAPDPRFLGTSLTYGDDTFRTWEDVLTYFERLGGQ</sequence>
<dbReference type="Gene3D" id="3.40.50.1820">
    <property type="entry name" value="alpha/beta hydrolase"/>
    <property type="match status" value="1"/>
</dbReference>
<comment type="similarity">
    <text evidence="1">Belongs to the 5'(3')-deoxyribonucleotidase family.</text>
</comment>
<dbReference type="Proteomes" id="UP000249375">
    <property type="component" value="Chromosome"/>
</dbReference>
<organism evidence="2 3">
    <name type="scientific">Pseudoprevotella muciniphila</name>
    <dbReference type="NCBI Taxonomy" id="2133944"/>
    <lineage>
        <taxon>Bacteria</taxon>
        <taxon>Pseudomonadati</taxon>
        <taxon>Bacteroidota</taxon>
        <taxon>Bacteroidia</taxon>
        <taxon>Bacteroidales</taxon>
        <taxon>Prevotellaceae</taxon>
        <taxon>Pseudoprevotella</taxon>
    </lineage>
</organism>
<accession>A0A5P8E6M0</accession>
<evidence type="ECO:0000256" key="1">
    <source>
        <dbReference type="ARBA" id="ARBA00009589"/>
    </source>
</evidence>
<protein>
    <submittedName>
        <fullName evidence="2">Esterase</fullName>
    </submittedName>
</protein>
<dbReference type="InterPro" id="IPR010708">
    <property type="entry name" value="5'(3')-deoxyribonucleotidase"/>
</dbReference>
<dbReference type="Gene3D" id="3.40.50.1000">
    <property type="entry name" value="HAD superfamily/HAD-like"/>
    <property type="match status" value="1"/>
</dbReference>
<dbReference type="InterPro" id="IPR008886">
    <property type="entry name" value="UPF0227/Esterase_YqiA"/>
</dbReference>
<dbReference type="AlphaFoldDB" id="A0A5P8E6M0"/>
<dbReference type="InterPro" id="IPR023214">
    <property type="entry name" value="HAD_sf"/>
</dbReference>
<keyword evidence="3" id="KW-1185">Reference proteome</keyword>
<dbReference type="SUPFAM" id="SSF53474">
    <property type="entry name" value="alpha/beta-Hydrolases"/>
    <property type="match status" value="1"/>
</dbReference>
<dbReference type="Pfam" id="PF05728">
    <property type="entry name" value="UPF0227"/>
    <property type="match status" value="1"/>
</dbReference>
<dbReference type="GO" id="GO:0008253">
    <property type="term" value="F:5'-nucleotidase activity"/>
    <property type="evidence" value="ECO:0007669"/>
    <property type="project" value="InterPro"/>
</dbReference>
<evidence type="ECO:0000313" key="3">
    <source>
        <dbReference type="Proteomes" id="UP000249375"/>
    </source>
</evidence>
<name>A0A5P8E6M0_9BACT</name>
<dbReference type="KEGG" id="alq:C7Y71_005905"/>
<reference evidence="2 3" key="1">
    <citation type="submission" date="2018-11" db="EMBL/GenBank/DDBJ databases">
        <authorList>
            <person name="Na S.W."/>
            <person name="Baik M."/>
        </authorList>
    </citation>
    <scope>NUCLEOTIDE SEQUENCE [LARGE SCALE GENOMIC DNA]</scope>
    <source>
        <strain evidence="2 3">E39</strain>
    </source>
</reference>
<gene>
    <name evidence="2" type="ORF">C7Y71_005905</name>
</gene>
<dbReference type="PANTHER" id="PTHR35602">
    <property type="entry name" value="ESTERASE YQIA-RELATED"/>
    <property type="match status" value="1"/>
</dbReference>
<proteinExistence type="inferred from homology"/>
<dbReference type="OrthoDB" id="9814831at2"/>